<dbReference type="PROSITE" id="PS51549">
    <property type="entry name" value="DM13"/>
    <property type="match status" value="1"/>
</dbReference>
<gene>
    <name evidence="3" type="ORF">JF922_14465</name>
</gene>
<dbReference type="RefSeq" id="WP_338202758.1">
    <property type="nucleotide sequence ID" value="NZ_JAEKNR010000145.1"/>
</dbReference>
<keyword evidence="4" id="KW-1185">Reference proteome</keyword>
<organism evidence="3 4">
    <name type="scientific">Candidatus Nephthysia bennettiae</name>
    <dbReference type="NCBI Taxonomy" id="3127016"/>
    <lineage>
        <taxon>Bacteria</taxon>
        <taxon>Bacillati</taxon>
        <taxon>Candidatus Dormiibacterota</taxon>
        <taxon>Candidatus Dormibacteria</taxon>
        <taxon>Candidatus Dormibacterales</taxon>
        <taxon>Candidatus Dormibacteraceae</taxon>
        <taxon>Candidatus Nephthysia</taxon>
    </lineage>
</organism>
<dbReference type="Proteomes" id="UP000612893">
    <property type="component" value="Unassembled WGS sequence"/>
</dbReference>
<evidence type="ECO:0000259" key="2">
    <source>
        <dbReference type="PROSITE" id="PS51549"/>
    </source>
</evidence>
<comment type="caution">
    <text evidence="3">The sequence shown here is derived from an EMBL/GenBank/DDBJ whole genome shotgun (WGS) entry which is preliminary data.</text>
</comment>
<evidence type="ECO:0000313" key="4">
    <source>
        <dbReference type="Proteomes" id="UP000612893"/>
    </source>
</evidence>
<feature type="compositionally biased region" description="Low complexity" evidence="1">
    <location>
        <begin position="54"/>
        <end position="74"/>
    </location>
</feature>
<dbReference type="AlphaFoldDB" id="A0A934K5J1"/>
<sequence>MTRIRNPRLLLAAVAVVVVLAAIPVTAFVIIPQFAQSTLHEPAPVAASPPLPSPALAGPSTGTATSTTPLPTGPRELASGQLRRIDTVHYGTGKVSVIEAAGTRYVRFEDVEIAAAPNLYVYLSDRRDGATGNYVDLGPLKATRGSFNQEITGPADLSKTGSVVLWCRAFNVTVTYAALETTQG</sequence>
<proteinExistence type="predicted"/>
<evidence type="ECO:0000256" key="1">
    <source>
        <dbReference type="SAM" id="MobiDB-lite"/>
    </source>
</evidence>
<name>A0A934K5J1_9BACT</name>
<protein>
    <submittedName>
        <fullName evidence="3">DM13 domain-containing protein</fullName>
    </submittedName>
</protein>
<dbReference type="InterPro" id="IPR019545">
    <property type="entry name" value="DM13_domain"/>
</dbReference>
<accession>A0A934K5J1</accession>
<dbReference type="Pfam" id="PF10517">
    <property type="entry name" value="DM13"/>
    <property type="match status" value="1"/>
</dbReference>
<evidence type="ECO:0000313" key="3">
    <source>
        <dbReference type="EMBL" id="MBJ7599264.1"/>
    </source>
</evidence>
<feature type="region of interest" description="Disordered" evidence="1">
    <location>
        <begin position="43"/>
        <end position="78"/>
    </location>
</feature>
<reference evidence="3" key="1">
    <citation type="submission" date="2020-10" db="EMBL/GenBank/DDBJ databases">
        <title>Ca. Dormibacterota MAGs.</title>
        <authorList>
            <person name="Montgomery K."/>
        </authorList>
    </citation>
    <scope>NUCLEOTIDE SEQUENCE [LARGE SCALE GENOMIC DNA]</scope>
    <source>
        <strain evidence="3">SC8812_S17_10</strain>
    </source>
</reference>
<dbReference type="EMBL" id="JAEKNR010000145">
    <property type="protein sequence ID" value="MBJ7599264.1"/>
    <property type="molecule type" value="Genomic_DNA"/>
</dbReference>
<feature type="domain" description="DM13" evidence="2">
    <location>
        <begin position="80"/>
        <end position="180"/>
    </location>
</feature>